<dbReference type="EMBL" id="MU825417">
    <property type="protein sequence ID" value="KAJ7390346.1"/>
    <property type="molecule type" value="Genomic_DNA"/>
</dbReference>
<protein>
    <submittedName>
        <fullName evidence="1">Sn-1-glycerol-3-phosphate C16:0-DCA-CoA acyl transferase</fullName>
        <ecNumber evidence="1">2.3.1.15</ecNumber>
    </submittedName>
</protein>
<keyword evidence="1" id="KW-0012">Acyltransferase</keyword>
<dbReference type="AlphaFoldDB" id="A0A9W9ZYR1"/>
<keyword evidence="1" id="KW-0808">Transferase</keyword>
<dbReference type="EC" id="2.3.1.15" evidence="1"/>
<accession>A0A9W9ZYR1</accession>
<comment type="caution">
    <text evidence="1">The sequence shown here is derived from an EMBL/GenBank/DDBJ whole genome shotgun (WGS) entry which is preliminary data.</text>
</comment>
<evidence type="ECO:0000313" key="1">
    <source>
        <dbReference type="EMBL" id="KAJ7390346.1"/>
    </source>
</evidence>
<dbReference type="Proteomes" id="UP001163046">
    <property type="component" value="Unassembled WGS sequence"/>
</dbReference>
<name>A0A9W9ZYR1_9CNID</name>
<proteinExistence type="predicted"/>
<keyword evidence="2" id="KW-1185">Reference proteome</keyword>
<dbReference type="GO" id="GO:0004366">
    <property type="term" value="F:glycerol-3-phosphate O-acyltransferase activity"/>
    <property type="evidence" value="ECO:0007669"/>
    <property type="project" value="UniProtKB-EC"/>
</dbReference>
<organism evidence="1 2">
    <name type="scientific">Desmophyllum pertusum</name>
    <dbReference type="NCBI Taxonomy" id="174260"/>
    <lineage>
        <taxon>Eukaryota</taxon>
        <taxon>Metazoa</taxon>
        <taxon>Cnidaria</taxon>
        <taxon>Anthozoa</taxon>
        <taxon>Hexacorallia</taxon>
        <taxon>Scleractinia</taxon>
        <taxon>Caryophylliina</taxon>
        <taxon>Caryophylliidae</taxon>
        <taxon>Desmophyllum</taxon>
    </lineage>
</organism>
<reference evidence="1" key="1">
    <citation type="submission" date="2023-01" db="EMBL/GenBank/DDBJ databases">
        <title>Genome assembly of the deep-sea coral Lophelia pertusa.</title>
        <authorList>
            <person name="Herrera S."/>
            <person name="Cordes E."/>
        </authorList>
    </citation>
    <scope>NUCLEOTIDE SEQUENCE</scope>
    <source>
        <strain evidence="1">USNM1676648</strain>
        <tissue evidence="1">Polyp</tissue>
    </source>
</reference>
<evidence type="ECO:0000313" key="2">
    <source>
        <dbReference type="Proteomes" id="UP001163046"/>
    </source>
</evidence>
<sequence length="75" mass="8565">MMFKKGSFEIGGDIYPVAIKEDESAAQFANRVKTEIARQGGLVDLIWDGQLKRTSVKPEFRQQRQEDYASTLKIE</sequence>
<dbReference type="OrthoDB" id="10051137at2759"/>
<gene>
    <name evidence="1" type="primary">AGPAT6_1</name>
    <name evidence="1" type="ORF">OS493_025597</name>
</gene>